<dbReference type="PANTHER" id="PTHR24171">
    <property type="entry name" value="ANKYRIN REPEAT DOMAIN-CONTAINING PROTEIN 39-RELATED"/>
    <property type="match status" value="1"/>
</dbReference>
<evidence type="ECO:0000256" key="3">
    <source>
        <dbReference type="PROSITE-ProRule" id="PRU00023"/>
    </source>
</evidence>
<keyword evidence="2 3" id="KW-0040">ANK repeat</keyword>
<dbReference type="PANTHER" id="PTHR24171:SF8">
    <property type="entry name" value="BRCA1-ASSOCIATED RING DOMAIN PROTEIN 1"/>
    <property type="match status" value="1"/>
</dbReference>
<geneLocation type="plasmid" evidence="4">
    <name>2</name>
</geneLocation>
<evidence type="ECO:0000313" key="5">
    <source>
        <dbReference type="Proteomes" id="UP000057820"/>
    </source>
</evidence>
<dbReference type="Proteomes" id="UP000057820">
    <property type="component" value="Plasmid 2"/>
</dbReference>
<accession>A0A0H5P342</accession>
<keyword evidence="1" id="KW-0677">Repeat</keyword>
<dbReference type="Pfam" id="PF12796">
    <property type="entry name" value="Ank_2"/>
    <property type="match status" value="1"/>
</dbReference>
<keyword evidence="4" id="KW-0614">Plasmid</keyword>
<dbReference type="GO" id="GO:0004842">
    <property type="term" value="F:ubiquitin-protein transferase activity"/>
    <property type="evidence" value="ECO:0007669"/>
    <property type="project" value="TreeGrafter"/>
</dbReference>
<evidence type="ECO:0000313" key="4">
    <source>
        <dbReference type="EMBL" id="CRY82300.1"/>
    </source>
</evidence>
<dbReference type="PROSITE" id="PS50297">
    <property type="entry name" value="ANK_REP_REGION"/>
    <property type="match status" value="2"/>
</dbReference>
<evidence type="ECO:0000256" key="2">
    <source>
        <dbReference type="ARBA" id="ARBA00023043"/>
    </source>
</evidence>
<gene>
    <name evidence="4" type="ORF">ERS450000_04888</name>
</gene>
<dbReference type="EMBL" id="LN868939">
    <property type="protein sequence ID" value="CRY82300.1"/>
    <property type="molecule type" value="Genomic_DNA"/>
</dbReference>
<sequence length="138" mass="14750">MRHRDEFGRVGLHYAARDGDLTLITQLLQAGEDVDVRDGEGWTPLHFAAQEADPAAIALLLDAGADVDAVTANGMPAIYWAATAASGDPIASIRVLRAAAADPTAETIQSYFGLRSALHYIRDFTNRPEIAAEFADLA</sequence>
<proteinExistence type="predicted"/>
<dbReference type="RefSeq" id="WP_060594342.1">
    <property type="nucleotide sequence ID" value="NZ_CAACYE020000001.1"/>
</dbReference>
<dbReference type="InterPro" id="IPR036770">
    <property type="entry name" value="Ankyrin_rpt-contain_sf"/>
</dbReference>
<dbReference type="GO" id="GO:0085020">
    <property type="term" value="P:protein K6-linked ubiquitination"/>
    <property type="evidence" value="ECO:0007669"/>
    <property type="project" value="TreeGrafter"/>
</dbReference>
<dbReference type="SUPFAM" id="SSF48403">
    <property type="entry name" value="Ankyrin repeat"/>
    <property type="match status" value="1"/>
</dbReference>
<evidence type="ECO:0000256" key="1">
    <source>
        <dbReference type="ARBA" id="ARBA00022737"/>
    </source>
</evidence>
<dbReference type="AlphaFoldDB" id="A0A0H5P342"/>
<dbReference type="SMART" id="SM00248">
    <property type="entry name" value="ANK"/>
    <property type="match status" value="3"/>
</dbReference>
<dbReference type="InterPro" id="IPR002110">
    <property type="entry name" value="Ankyrin_rpt"/>
</dbReference>
<dbReference type="KEGG" id="nfr:ERS450000_04888"/>
<feature type="repeat" description="ANK" evidence="3">
    <location>
        <begin position="40"/>
        <end position="72"/>
    </location>
</feature>
<dbReference type="PRINTS" id="PR01415">
    <property type="entry name" value="ANKYRIN"/>
</dbReference>
<feature type="repeat" description="ANK" evidence="3">
    <location>
        <begin position="7"/>
        <end position="39"/>
    </location>
</feature>
<dbReference type="Gene3D" id="1.25.40.20">
    <property type="entry name" value="Ankyrin repeat-containing domain"/>
    <property type="match status" value="1"/>
</dbReference>
<organism evidence="4 5">
    <name type="scientific">Nocardia farcinica</name>
    <dbReference type="NCBI Taxonomy" id="37329"/>
    <lineage>
        <taxon>Bacteria</taxon>
        <taxon>Bacillati</taxon>
        <taxon>Actinomycetota</taxon>
        <taxon>Actinomycetes</taxon>
        <taxon>Mycobacteriales</taxon>
        <taxon>Nocardiaceae</taxon>
        <taxon>Nocardia</taxon>
    </lineage>
</organism>
<dbReference type="PROSITE" id="PS50088">
    <property type="entry name" value="ANK_REPEAT"/>
    <property type="match status" value="2"/>
</dbReference>
<reference evidence="5" key="1">
    <citation type="submission" date="2015-03" db="EMBL/GenBank/DDBJ databases">
        <authorList>
            <consortium name="Pathogen Informatics"/>
        </authorList>
    </citation>
    <scope>NUCLEOTIDE SEQUENCE [LARGE SCALE GENOMIC DNA]</scope>
    <source>
        <strain evidence="5">NCTC11134</strain>
        <plasmid evidence="5">2</plasmid>
    </source>
</reference>
<name>A0A0H5P342_NOCFR</name>
<protein>
    <submittedName>
        <fullName evidence="4">Uroporphyrinogen-III decarboxylase</fullName>
    </submittedName>
</protein>